<dbReference type="Proteomes" id="UP001190700">
    <property type="component" value="Unassembled WGS sequence"/>
</dbReference>
<name>A0AAE0F6J1_9CHLO</name>
<comment type="caution">
    <text evidence="2">The sequence shown here is derived from an EMBL/GenBank/DDBJ whole genome shotgun (WGS) entry which is preliminary data.</text>
</comment>
<proteinExistence type="predicted"/>
<feature type="compositionally biased region" description="Basic and acidic residues" evidence="1">
    <location>
        <begin position="509"/>
        <end position="520"/>
    </location>
</feature>
<gene>
    <name evidence="2" type="ORF">CYMTET_37403</name>
</gene>
<feature type="compositionally biased region" description="Basic and acidic residues" evidence="1">
    <location>
        <begin position="539"/>
        <end position="555"/>
    </location>
</feature>
<protein>
    <submittedName>
        <fullName evidence="2">Uncharacterized protein</fullName>
    </submittedName>
</protein>
<evidence type="ECO:0000313" key="3">
    <source>
        <dbReference type="Proteomes" id="UP001190700"/>
    </source>
</evidence>
<accession>A0AAE0F6J1</accession>
<evidence type="ECO:0000313" key="2">
    <source>
        <dbReference type="EMBL" id="KAK3253404.1"/>
    </source>
</evidence>
<keyword evidence="3" id="KW-1185">Reference proteome</keyword>
<feature type="compositionally biased region" description="Acidic residues" evidence="1">
    <location>
        <begin position="521"/>
        <end position="531"/>
    </location>
</feature>
<dbReference type="AlphaFoldDB" id="A0AAE0F6J1"/>
<feature type="region of interest" description="Disordered" evidence="1">
    <location>
        <begin position="505"/>
        <end position="572"/>
    </location>
</feature>
<dbReference type="EMBL" id="LGRX02024847">
    <property type="protein sequence ID" value="KAK3253404.1"/>
    <property type="molecule type" value="Genomic_DNA"/>
</dbReference>
<sequence>MKRHRSRTSLPPEAERLVARVREMDSVDEMGMRRMVRDHHPRKNRGIKRCYAIVDDIRDKKQNETQCPDPCEHCTTSRSRSDCSGAKGFWYFMIMAAIARPSSGDDDADLATNTPIANIIQSCQRWQKEVARLTRMLLNRMYANDGVRSESKHDIKYRIGNYIAIAYLKIAERYATRSKTWTTRDVEDYVVAHFFRVVERKPASDRGGDDEFIRNIYGRSREVSGGVITRYRIYTEHLNTGNTIALERDDHQNHPRDAYWPRFILISLPQLMRALWKSGASRSSSKQVDLIQLHYIKLPERWRRQRRFEFLQLENLTLQCTLYRPRIRDTPAQHEGRRSFLQRCEECIRLYSRTPDRFRELTWDRRHDVGAETTCEERQMKLEMAGTRSRLPTIDIKSSKLIQFCYRTAVALSHDDTIREAGAFVDDDILRLCDHHPRDVVTDDDDDVVEGVDDDTFMEMLRSQIRTCVRLFAEDDNLTRGITKADSSLYHRRWSPKGLFVSSSMDFAPSKEREDAIARSDDDDDDNDDNADGFPGEVAIDRRKEDDIETPRKGEVAGSRDALFVPSHVHSG</sequence>
<evidence type="ECO:0000256" key="1">
    <source>
        <dbReference type="SAM" id="MobiDB-lite"/>
    </source>
</evidence>
<organism evidence="2 3">
    <name type="scientific">Cymbomonas tetramitiformis</name>
    <dbReference type="NCBI Taxonomy" id="36881"/>
    <lineage>
        <taxon>Eukaryota</taxon>
        <taxon>Viridiplantae</taxon>
        <taxon>Chlorophyta</taxon>
        <taxon>Pyramimonadophyceae</taxon>
        <taxon>Pyramimonadales</taxon>
        <taxon>Pyramimonadaceae</taxon>
        <taxon>Cymbomonas</taxon>
    </lineage>
</organism>
<reference evidence="2 3" key="1">
    <citation type="journal article" date="2015" name="Genome Biol. Evol.">
        <title>Comparative Genomics of a Bacterivorous Green Alga Reveals Evolutionary Causalities and Consequences of Phago-Mixotrophic Mode of Nutrition.</title>
        <authorList>
            <person name="Burns J.A."/>
            <person name="Paasch A."/>
            <person name="Narechania A."/>
            <person name="Kim E."/>
        </authorList>
    </citation>
    <scope>NUCLEOTIDE SEQUENCE [LARGE SCALE GENOMIC DNA]</scope>
    <source>
        <strain evidence="2 3">PLY_AMNH</strain>
    </source>
</reference>